<comment type="caution">
    <text evidence="2">The sequence shown here is derived from an EMBL/GenBank/DDBJ whole genome shotgun (WGS) entry which is preliminary data.</text>
</comment>
<dbReference type="Proteomes" id="UP001345219">
    <property type="component" value="Chromosome 16"/>
</dbReference>
<dbReference type="EMBL" id="JAXIOK010000016">
    <property type="protein sequence ID" value="KAK4752195.1"/>
    <property type="molecule type" value="Genomic_DNA"/>
</dbReference>
<dbReference type="PANTHER" id="PTHR46871">
    <property type="entry name" value="BROMO-ADJACENT HOMOLOGY (BAH) DOMAIN-CONTAINING PROTEIN"/>
    <property type="match status" value="1"/>
</dbReference>
<dbReference type="GO" id="GO:0003682">
    <property type="term" value="F:chromatin binding"/>
    <property type="evidence" value="ECO:0007669"/>
    <property type="project" value="InterPro"/>
</dbReference>
<proteinExistence type="predicted"/>
<dbReference type="Gene3D" id="2.30.30.490">
    <property type="match status" value="1"/>
</dbReference>
<organism evidence="2 3">
    <name type="scientific">Trapa incisa</name>
    <dbReference type="NCBI Taxonomy" id="236973"/>
    <lineage>
        <taxon>Eukaryota</taxon>
        <taxon>Viridiplantae</taxon>
        <taxon>Streptophyta</taxon>
        <taxon>Embryophyta</taxon>
        <taxon>Tracheophyta</taxon>
        <taxon>Spermatophyta</taxon>
        <taxon>Magnoliopsida</taxon>
        <taxon>eudicotyledons</taxon>
        <taxon>Gunneridae</taxon>
        <taxon>Pentapetalae</taxon>
        <taxon>rosids</taxon>
        <taxon>malvids</taxon>
        <taxon>Myrtales</taxon>
        <taxon>Lythraceae</taxon>
        <taxon>Trapa</taxon>
    </lineage>
</organism>
<dbReference type="PANTHER" id="PTHR46871:SF1">
    <property type="entry name" value="BROMO-ADJACENT HOMOLOGY (BAH) DOMAIN-CONTAINING PROTEIN"/>
    <property type="match status" value="1"/>
</dbReference>
<name>A0AAN7PV64_9MYRT</name>
<dbReference type="InterPro" id="IPR043151">
    <property type="entry name" value="BAH_sf"/>
</dbReference>
<evidence type="ECO:0000259" key="1">
    <source>
        <dbReference type="PROSITE" id="PS51038"/>
    </source>
</evidence>
<protein>
    <recommendedName>
        <fullName evidence="1">BAH domain-containing protein</fullName>
    </recommendedName>
</protein>
<dbReference type="InterPro" id="IPR001025">
    <property type="entry name" value="BAH_dom"/>
</dbReference>
<feature type="domain" description="BAH" evidence="1">
    <location>
        <begin position="61"/>
        <end position="112"/>
    </location>
</feature>
<keyword evidence="3" id="KW-1185">Reference proteome</keyword>
<reference evidence="2 3" key="1">
    <citation type="journal article" date="2023" name="Hortic Res">
        <title>Pangenome of water caltrop reveals structural variations and asymmetric subgenome divergence after allopolyploidization.</title>
        <authorList>
            <person name="Zhang X."/>
            <person name="Chen Y."/>
            <person name="Wang L."/>
            <person name="Yuan Y."/>
            <person name="Fang M."/>
            <person name="Shi L."/>
            <person name="Lu R."/>
            <person name="Comes H.P."/>
            <person name="Ma Y."/>
            <person name="Chen Y."/>
            <person name="Huang G."/>
            <person name="Zhou Y."/>
            <person name="Zheng Z."/>
            <person name="Qiu Y."/>
        </authorList>
    </citation>
    <scope>NUCLEOTIDE SEQUENCE [LARGE SCALE GENOMIC DNA]</scope>
    <source>
        <tissue evidence="2">Roots</tissue>
    </source>
</reference>
<evidence type="ECO:0000313" key="2">
    <source>
        <dbReference type="EMBL" id="KAK4752195.1"/>
    </source>
</evidence>
<accession>A0AAN7PV64</accession>
<dbReference type="AlphaFoldDB" id="A0AAN7PV64"/>
<dbReference type="PROSITE" id="PS51038">
    <property type="entry name" value="BAH"/>
    <property type="match status" value="1"/>
</dbReference>
<evidence type="ECO:0000313" key="3">
    <source>
        <dbReference type="Proteomes" id="UP001345219"/>
    </source>
</evidence>
<gene>
    <name evidence="2" type="ORF">SAY87_020993</name>
</gene>
<sequence>MGLDVYQIKVKQVIVEEDAECRQGRGGGGARGCEADWRTRENFWQGRGHREHYEEFEFDGNHYDLEDPVLLAPEDQDKKPYVANLKDIVQTKDGNMMVTGQWFYCSEEGEKK</sequence>